<dbReference type="InterPro" id="IPR035992">
    <property type="entry name" value="Ricin_B-like_lectins"/>
</dbReference>
<evidence type="ECO:0000256" key="3">
    <source>
        <dbReference type="ARBA" id="ARBA00022679"/>
    </source>
</evidence>
<evidence type="ECO:0000313" key="11">
    <source>
        <dbReference type="Proteomes" id="UP001500751"/>
    </source>
</evidence>
<feature type="compositionally biased region" description="Polar residues" evidence="8">
    <location>
        <begin position="1"/>
        <end position="10"/>
    </location>
</feature>
<feature type="compositionally biased region" description="Low complexity" evidence="8">
    <location>
        <begin position="313"/>
        <end position="327"/>
    </location>
</feature>
<keyword evidence="5" id="KW-0418">Kinase</keyword>
<dbReference type="PROSITE" id="PS00108">
    <property type="entry name" value="PROTEIN_KINASE_ST"/>
    <property type="match status" value="1"/>
</dbReference>
<evidence type="ECO:0000256" key="1">
    <source>
        <dbReference type="ARBA" id="ARBA00012513"/>
    </source>
</evidence>
<feature type="domain" description="Protein kinase" evidence="9">
    <location>
        <begin position="43"/>
        <end position="315"/>
    </location>
</feature>
<dbReference type="InterPro" id="IPR000772">
    <property type="entry name" value="Ricin_B_lectin"/>
</dbReference>
<dbReference type="InterPro" id="IPR000719">
    <property type="entry name" value="Prot_kinase_dom"/>
</dbReference>
<keyword evidence="11" id="KW-1185">Reference proteome</keyword>
<protein>
    <recommendedName>
        <fullName evidence="1">non-specific serine/threonine protein kinase</fullName>
        <ecNumber evidence="1">2.7.11.1</ecNumber>
    </recommendedName>
</protein>
<dbReference type="SUPFAM" id="SSF56112">
    <property type="entry name" value="Protein kinase-like (PK-like)"/>
    <property type="match status" value="1"/>
</dbReference>
<dbReference type="Pfam" id="PF00069">
    <property type="entry name" value="Pkinase"/>
    <property type="match status" value="1"/>
</dbReference>
<dbReference type="PROSITE" id="PS50011">
    <property type="entry name" value="PROTEIN_KINASE_DOM"/>
    <property type="match status" value="1"/>
</dbReference>
<feature type="region of interest" description="Disordered" evidence="8">
    <location>
        <begin position="345"/>
        <end position="392"/>
    </location>
</feature>
<proteinExistence type="predicted"/>
<dbReference type="CDD" id="cd14014">
    <property type="entry name" value="STKc_PknB_like"/>
    <property type="match status" value="1"/>
</dbReference>
<keyword evidence="4 7" id="KW-0547">Nucleotide-binding</keyword>
<feature type="region of interest" description="Disordered" evidence="8">
    <location>
        <begin position="312"/>
        <end position="331"/>
    </location>
</feature>
<dbReference type="Gene3D" id="3.30.200.20">
    <property type="entry name" value="Phosphorylase Kinase, domain 1"/>
    <property type="match status" value="1"/>
</dbReference>
<dbReference type="Gene3D" id="1.10.510.10">
    <property type="entry name" value="Transferase(Phosphotransferase) domain 1"/>
    <property type="match status" value="1"/>
</dbReference>
<evidence type="ECO:0000259" key="9">
    <source>
        <dbReference type="PROSITE" id="PS50011"/>
    </source>
</evidence>
<dbReference type="InterPro" id="IPR017441">
    <property type="entry name" value="Protein_kinase_ATP_BS"/>
</dbReference>
<reference evidence="10 11" key="1">
    <citation type="journal article" date="2019" name="Int. J. Syst. Evol. Microbiol.">
        <title>The Global Catalogue of Microorganisms (GCM) 10K type strain sequencing project: providing services to taxonomists for standard genome sequencing and annotation.</title>
        <authorList>
            <consortium name="The Broad Institute Genomics Platform"/>
            <consortium name="The Broad Institute Genome Sequencing Center for Infectious Disease"/>
            <person name="Wu L."/>
            <person name="Ma J."/>
        </authorList>
    </citation>
    <scope>NUCLEOTIDE SEQUENCE [LARGE SCALE GENOMIC DNA]</scope>
    <source>
        <strain evidence="10 11">JCM 16014</strain>
    </source>
</reference>
<sequence>MTRRNGSTDTAIAGRPRPPRPRRAAPAANPDAFLEAPEHVPGYRDLTQIGYGGFSVVYRAVQESVGRAVALKVLTVAGPDEDAQRRFDREVRLAGSLSNHPHVVTVLDTGTTASGRPFLAMDLYDGGSMKDRLGRHGPLTPAQAAGLGAKIADALAAAHGLGVLHRDVKPNNILVSRYGEPALADFGVSCLLDASASGSVLDVFSPQHAAPELMTRGVPSVASDVYALASSLFELLMGHPPFGGKGQDVRATMFRTVSEPAPRADCPGLPGLADAIERAMAKDPLDRFPDAATFARALRALIPREIRIEPGHPAVTAPTAPIASTAPTAPPAVDLTDEMYVYSAPDDYATRPDDTMVRPDRVEQTGAGRGKQSGRSGRDGQDARDNHSRSRKPLAVAAGVALVAGGVWVIASQGSGTPRNGATANPAPPAPTSTEAVSPTPRATSAPSATHASSSSSPSPAHRSSASAAAASHAPASSPTSAAGLPAPPPPSSSATAAASSTGSLLPGTYHRFRNAQSGGCLTQPAGSGTAGSQGCASDRTQGWEFSVPLTGILGAVTGQFELANGSSGQCLTGGGGAVGVRSCTGSAAQIWTRTGGSGGAAEFQNAGDGQCLKTASGSVTEGPCGTGDTAAQWVEDGTV</sequence>
<evidence type="ECO:0000256" key="7">
    <source>
        <dbReference type="PROSITE-ProRule" id="PRU10141"/>
    </source>
</evidence>
<feature type="region of interest" description="Disordered" evidence="8">
    <location>
        <begin position="415"/>
        <end position="510"/>
    </location>
</feature>
<dbReference type="PROSITE" id="PS00107">
    <property type="entry name" value="PROTEIN_KINASE_ATP"/>
    <property type="match status" value="1"/>
</dbReference>
<feature type="compositionally biased region" description="Basic and acidic residues" evidence="8">
    <location>
        <begin position="348"/>
        <end position="363"/>
    </location>
</feature>
<dbReference type="Proteomes" id="UP001500751">
    <property type="component" value="Unassembled WGS sequence"/>
</dbReference>
<gene>
    <name evidence="10" type="ORF">GCM10009839_68740</name>
</gene>
<dbReference type="EC" id="2.7.11.1" evidence="1"/>
<keyword evidence="6 7" id="KW-0067">ATP-binding</keyword>
<organism evidence="10 11">
    <name type="scientific">Catenulispora yoronensis</name>
    <dbReference type="NCBI Taxonomy" id="450799"/>
    <lineage>
        <taxon>Bacteria</taxon>
        <taxon>Bacillati</taxon>
        <taxon>Actinomycetota</taxon>
        <taxon>Actinomycetes</taxon>
        <taxon>Catenulisporales</taxon>
        <taxon>Catenulisporaceae</taxon>
        <taxon>Catenulispora</taxon>
    </lineage>
</organism>
<feature type="compositionally biased region" description="Low complexity" evidence="8">
    <location>
        <begin position="493"/>
        <end position="508"/>
    </location>
</feature>
<feature type="compositionally biased region" description="Low complexity" evidence="8">
    <location>
        <begin position="432"/>
        <end position="485"/>
    </location>
</feature>
<dbReference type="EMBL" id="BAAAQN010000052">
    <property type="protein sequence ID" value="GAA2051817.1"/>
    <property type="molecule type" value="Genomic_DNA"/>
</dbReference>
<evidence type="ECO:0000256" key="6">
    <source>
        <dbReference type="ARBA" id="ARBA00022840"/>
    </source>
</evidence>
<feature type="binding site" evidence="7">
    <location>
        <position position="72"/>
    </location>
    <ligand>
        <name>ATP</name>
        <dbReference type="ChEBI" id="CHEBI:30616"/>
    </ligand>
</feature>
<dbReference type="Pfam" id="PF00652">
    <property type="entry name" value="Ricin_B_lectin"/>
    <property type="match status" value="1"/>
</dbReference>
<name>A0ABN2V812_9ACTN</name>
<comment type="caution">
    <text evidence="10">The sequence shown here is derived from an EMBL/GenBank/DDBJ whole genome shotgun (WGS) entry which is preliminary data.</text>
</comment>
<evidence type="ECO:0000256" key="2">
    <source>
        <dbReference type="ARBA" id="ARBA00022527"/>
    </source>
</evidence>
<dbReference type="InterPro" id="IPR008271">
    <property type="entry name" value="Ser/Thr_kinase_AS"/>
</dbReference>
<keyword evidence="2" id="KW-0723">Serine/threonine-protein kinase</keyword>
<dbReference type="SUPFAM" id="SSF50370">
    <property type="entry name" value="Ricin B-like lectins"/>
    <property type="match status" value="1"/>
</dbReference>
<accession>A0ABN2V812</accession>
<dbReference type="PROSITE" id="PS50231">
    <property type="entry name" value="RICIN_B_LECTIN"/>
    <property type="match status" value="1"/>
</dbReference>
<dbReference type="PANTHER" id="PTHR43289">
    <property type="entry name" value="MITOGEN-ACTIVATED PROTEIN KINASE KINASE KINASE 20-RELATED"/>
    <property type="match status" value="1"/>
</dbReference>
<keyword evidence="3" id="KW-0808">Transferase</keyword>
<feature type="region of interest" description="Disordered" evidence="8">
    <location>
        <begin position="1"/>
        <end position="27"/>
    </location>
</feature>
<dbReference type="InterPro" id="IPR011009">
    <property type="entry name" value="Kinase-like_dom_sf"/>
</dbReference>
<evidence type="ECO:0000256" key="5">
    <source>
        <dbReference type="ARBA" id="ARBA00022777"/>
    </source>
</evidence>
<dbReference type="SMART" id="SM00220">
    <property type="entry name" value="S_TKc"/>
    <property type="match status" value="1"/>
</dbReference>
<evidence type="ECO:0000256" key="4">
    <source>
        <dbReference type="ARBA" id="ARBA00022741"/>
    </source>
</evidence>
<feature type="compositionally biased region" description="Basic and acidic residues" evidence="8">
    <location>
        <begin position="376"/>
        <end position="388"/>
    </location>
</feature>
<evidence type="ECO:0000256" key="8">
    <source>
        <dbReference type="SAM" id="MobiDB-lite"/>
    </source>
</evidence>
<dbReference type="CDD" id="cd23415">
    <property type="entry name" value="beta-trefoil_Ricin_AH"/>
    <property type="match status" value="1"/>
</dbReference>
<evidence type="ECO:0000313" key="10">
    <source>
        <dbReference type="EMBL" id="GAA2051817.1"/>
    </source>
</evidence>
<dbReference type="Gene3D" id="2.80.10.50">
    <property type="match status" value="1"/>
</dbReference>
<dbReference type="RefSeq" id="WP_344669867.1">
    <property type="nucleotide sequence ID" value="NZ_BAAAQN010000052.1"/>
</dbReference>
<dbReference type="PANTHER" id="PTHR43289:SF6">
    <property type="entry name" value="SERINE_THREONINE-PROTEIN KINASE NEKL-3"/>
    <property type="match status" value="1"/>
</dbReference>